<sequence length="356" mass="40187">MKFGITHINNFDPVADIDLGQSTVTIDAKITNMSMSNYEPNSWDGIRETLSMVPLYHPLWRPHSELGESLWLAPGDVTVIPAMPTPEFDLPLLPIELWVPDDDTPSRSHTPISCPKCSDTFNSLGALVHHFRQKLCPIIGNNNDALRANVDGGDPEQDAIDKEMVACFTQALGELPPVRLGLLAVSAISLSVLAVYSLLSGDNSNPYLTKRGFLHPFVTAEVKAICQVHYRIWNADQIREPETFFDILDLDSSKKPFVDNNWLTEGESSHHEAQKIIMEKWAERRNRLRGWGRASERAHHLDQVGKIMTNPTSARIYALQFLSKIKHKRGDNRLVALEEVCKGFWETPQFKKKKEL</sequence>
<name>X0L3J8_FUSOX</name>
<proteinExistence type="predicted"/>
<reference evidence="1" key="2">
    <citation type="submission" date="2014-03" db="EMBL/GenBank/DDBJ databases">
        <title>The Genome Annotation of Fusarium oxysporum Cotton.</title>
        <authorList>
            <consortium name="The Broad Institute Genomics Platform"/>
            <person name="Ma L.-J."/>
            <person name="Corby-Kistler H."/>
            <person name="Broz K."/>
            <person name="Gale L.R."/>
            <person name="Jonkers W."/>
            <person name="O'Donnell K."/>
            <person name="Ploetz R."/>
            <person name="Steinberg C."/>
            <person name="Schwartz D.C."/>
            <person name="VanEtten H."/>
            <person name="Zhou S."/>
            <person name="Young S.K."/>
            <person name="Zeng Q."/>
            <person name="Gargeya S."/>
            <person name="Fitzgerald M."/>
            <person name="Abouelleil A."/>
            <person name="Alvarado L."/>
            <person name="Chapman S.B."/>
            <person name="Gainer-Dewar J."/>
            <person name="Goldberg J."/>
            <person name="Griggs A."/>
            <person name="Gujja S."/>
            <person name="Hansen M."/>
            <person name="Howarth C."/>
            <person name="Imamovic A."/>
            <person name="Ireland A."/>
            <person name="Larimer J."/>
            <person name="McCowan C."/>
            <person name="Murphy C."/>
            <person name="Pearson M."/>
            <person name="Poon T.W."/>
            <person name="Priest M."/>
            <person name="Roberts A."/>
            <person name="Saif S."/>
            <person name="Shea T."/>
            <person name="Sykes S."/>
            <person name="Wortman J."/>
            <person name="Nusbaum C."/>
            <person name="Birren B."/>
        </authorList>
    </citation>
    <scope>NUCLEOTIDE SEQUENCE</scope>
    <source>
        <strain evidence="1">25433</strain>
    </source>
</reference>
<evidence type="ECO:0000313" key="1">
    <source>
        <dbReference type="EMBL" id="EXM15541.1"/>
    </source>
</evidence>
<protein>
    <submittedName>
        <fullName evidence="1">Uncharacterized protein</fullName>
    </submittedName>
</protein>
<dbReference type="OrthoDB" id="5106128at2759"/>
<dbReference type="Proteomes" id="UP000030701">
    <property type="component" value="Unassembled WGS sequence"/>
</dbReference>
<dbReference type="EMBL" id="KK035228">
    <property type="protein sequence ID" value="EXM15541.1"/>
    <property type="molecule type" value="Genomic_DNA"/>
</dbReference>
<accession>X0L3J8</accession>
<organism evidence="1">
    <name type="scientific">Fusarium oxysporum f. sp. vasinfectum 25433</name>
    <dbReference type="NCBI Taxonomy" id="1089449"/>
    <lineage>
        <taxon>Eukaryota</taxon>
        <taxon>Fungi</taxon>
        <taxon>Dikarya</taxon>
        <taxon>Ascomycota</taxon>
        <taxon>Pezizomycotina</taxon>
        <taxon>Sordariomycetes</taxon>
        <taxon>Hypocreomycetidae</taxon>
        <taxon>Hypocreales</taxon>
        <taxon>Nectriaceae</taxon>
        <taxon>Fusarium</taxon>
        <taxon>Fusarium oxysporum species complex</taxon>
    </lineage>
</organism>
<gene>
    <name evidence="1" type="ORF">FOTG_16146</name>
</gene>
<dbReference type="HOGENOM" id="CLU_778539_0_0_1"/>
<reference evidence="1" key="1">
    <citation type="submission" date="2011-11" db="EMBL/GenBank/DDBJ databases">
        <title>The Genome Sequence of Fusarium oxysporum Cotton.</title>
        <authorList>
            <consortium name="The Broad Institute Genome Sequencing Platform"/>
            <person name="Ma L.-J."/>
            <person name="Gale L.R."/>
            <person name="Schwartz D.C."/>
            <person name="Zhou S."/>
            <person name="Corby-Kistler H."/>
            <person name="Young S.K."/>
            <person name="Zeng Q."/>
            <person name="Gargeya S."/>
            <person name="Fitzgerald M."/>
            <person name="Haas B."/>
            <person name="Abouelleil A."/>
            <person name="Alvarado L."/>
            <person name="Arachchi H.M."/>
            <person name="Berlin A."/>
            <person name="Brown A."/>
            <person name="Chapman S.B."/>
            <person name="Chen Z."/>
            <person name="Dunbar C."/>
            <person name="Freedman E."/>
            <person name="Gearin G."/>
            <person name="Goldberg J."/>
            <person name="Griggs A."/>
            <person name="Gujja S."/>
            <person name="Heiman D."/>
            <person name="Howarth C."/>
            <person name="Larson L."/>
            <person name="Lui A."/>
            <person name="MacDonald P.J.P."/>
            <person name="Montmayeur A."/>
            <person name="Murphy C."/>
            <person name="Neiman D."/>
            <person name="Pearson M."/>
            <person name="Priest M."/>
            <person name="Roberts A."/>
            <person name="Saif S."/>
            <person name="Shea T."/>
            <person name="Shenoy N."/>
            <person name="Sisk P."/>
            <person name="Stolte C."/>
            <person name="Sykes S."/>
            <person name="Wortman J."/>
            <person name="Nusbaum C."/>
            <person name="Birren B."/>
        </authorList>
    </citation>
    <scope>NUCLEOTIDE SEQUENCE [LARGE SCALE GENOMIC DNA]</scope>
    <source>
        <strain evidence="1">25433</strain>
    </source>
</reference>
<dbReference type="AlphaFoldDB" id="X0L3J8"/>